<dbReference type="InterPro" id="IPR018247">
    <property type="entry name" value="EF_Hand_1_Ca_BS"/>
</dbReference>
<evidence type="ECO:0000259" key="6">
    <source>
        <dbReference type="PROSITE" id="PS50222"/>
    </source>
</evidence>
<sequence>MKQNKQIEYEEEIEEQEEELSLEQKKALLKPGQKLNKKGEIDTRTPKERRDGLIKRICTRLVEDDHVRRMRGLREVKGILKNDLALSEIDMLKLWKGLFMLVWATDGPVVQDQVNEEVADLLLLNKNPAFNIELIRTFYITVDENWSRIDYFRLDKYLSLVRKVTKRAFQILKNIRTIEGVEEEEKEGEEEQEEEEKEETEEQKEQRLLLEKVIGLLVEALKTTVLNPVRDDLTNGLVLHMSDIYLVELYHVTNGQIEPAHLNRLLLPFINFIARSPDDRAIKRIRERVFQRLLTTYSPFGETDPWMLDEIEYIDDNGDKIPQIFPVEFDVLAKLFFKVAASKSIEDHNRKALHLLRQKCEEASKKLKDLEADADNILDDDEFEQFGEDDEEEGEEELEEELEEGDEDEDQEIGEEDLEDMIEEEVVEKDEKKRKMQQDLEDFDDDEIELSDDDDQENNPIGNNQSYNKNKKPTRKQMNKKIMKLGNRAFSIDKRKRK</sequence>
<protein>
    <recommendedName>
        <fullName evidence="6">EF-hand domain-containing protein</fullName>
    </recommendedName>
</protein>
<dbReference type="STRING" id="1054147.F4PWB5"/>
<evidence type="ECO:0000313" key="8">
    <source>
        <dbReference type="Proteomes" id="UP000007797"/>
    </source>
</evidence>
<evidence type="ECO:0000256" key="1">
    <source>
        <dbReference type="ARBA" id="ARBA00004123"/>
    </source>
</evidence>
<evidence type="ECO:0000256" key="3">
    <source>
        <dbReference type="ARBA" id="ARBA00022552"/>
    </source>
</evidence>
<dbReference type="AlphaFoldDB" id="F4PWB5"/>
<feature type="compositionally biased region" description="Polar residues" evidence="5">
    <location>
        <begin position="458"/>
        <end position="468"/>
    </location>
</feature>
<organism evidence="7 8">
    <name type="scientific">Cavenderia fasciculata</name>
    <name type="common">Slime mold</name>
    <name type="synonym">Dictyostelium fasciculatum</name>
    <dbReference type="NCBI Taxonomy" id="261658"/>
    <lineage>
        <taxon>Eukaryota</taxon>
        <taxon>Amoebozoa</taxon>
        <taxon>Evosea</taxon>
        <taxon>Eumycetozoa</taxon>
        <taxon>Dictyostelia</taxon>
        <taxon>Acytosteliales</taxon>
        <taxon>Cavenderiaceae</taxon>
        <taxon>Cavenderia</taxon>
    </lineage>
</organism>
<accession>F4PWB5</accession>
<feature type="domain" description="EF-hand" evidence="6">
    <location>
        <begin position="393"/>
        <end position="428"/>
    </location>
</feature>
<reference evidence="8" key="1">
    <citation type="journal article" date="2011" name="Genome Res.">
        <title>Phylogeny-wide analysis of social amoeba genomes highlights ancient origins for complex intercellular communication.</title>
        <authorList>
            <person name="Heidel A.J."/>
            <person name="Lawal H.M."/>
            <person name="Felder M."/>
            <person name="Schilde C."/>
            <person name="Helps N.R."/>
            <person name="Tunggal B."/>
            <person name="Rivero F."/>
            <person name="John U."/>
            <person name="Schleicher M."/>
            <person name="Eichinger L."/>
            <person name="Platzer M."/>
            <person name="Noegel A.A."/>
            <person name="Schaap P."/>
            <person name="Gloeckner G."/>
        </authorList>
    </citation>
    <scope>NUCLEOTIDE SEQUENCE [LARGE SCALE GENOMIC DNA]</scope>
    <source>
        <strain evidence="8">SH3</strain>
    </source>
</reference>
<feature type="compositionally biased region" description="Basic and acidic residues" evidence="5">
    <location>
        <begin position="429"/>
        <end position="438"/>
    </location>
</feature>
<evidence type="ECO:0000256" key="5">
    <source>
        <dbReference type="SAM" id="MobiDB-lite"/>
    </source>
</evidence>
<feature type="compositionally biased region" description="Basic residues" evidence="5">
    <location>
        <begin position="469"/>
        <end position="483"/>
    </location>
</feature>
<feature type="compositionally biased region" description="Acidic residues" evidence="5">
    <location>
        <begin position="386"/>
        <end position="428"/>
    </location>
</feature>
<dbReference type="PROSITE" id="PS00018">
    <property type="entry name" value="EF_HAND_1"/>
    <property type="match status" value="1"/>
</dbReference>
<dbReference type="InterPro" id="IPR010301">
    <property type="entry name" value="RRP1"/>
</dbReference>
<dbReference type="Proteomes" id="UP000007797">
    <property type="component" value="Unassembled WGS sequence"/>
</dbReference>
<dbReference type="OrthoDB" id="2019504at2759"/>
<dbReference type="GO" id="GO:0005634">
    <property type="term" value="C:nucleus"/>
    <property type="evidence" value="ECO:0007669"/>
    <property type="project" value="UniProtKB-SubCell"/>
</dbReference>
<evidence type="ECO:0000256" key="2">
    <source>
        <dbReference type="ARBA" id="ARBA00006374"/>
    </source>
</evidence>
<dbReference type="GO" id="GO:0006364">
    <property type="term" value="P:rRNA processing"/>
    <property type="evidence" value="ECO:0007669"/>
    <property type="project" value="UniProtKB-KW"/>
</dbReference>
<dbReference type="InterPro" id="IPR002048">
    <property type="entry name" value="EF_hand_dom"/>
</dbReference>
<dbReference type="OMA" id="REWVHID"/>
<keyword evidence="8" id="KW-1185">Reference proteome</keyword>
<dbReference type="GeneID" id="14871991"/>
<dbReference type="EMBL" id="GL883013">
    <property type="protein sequence ID" value="EGG20279.1"/>
    <property type="molecule type" value="Genomic_DNA"/>
</dbReference>
<keyword evidence="4" id="KW-0539">Nucleus</keyword>
<dbReference type="PROSITE" id="PS50222">
    <property type="entry name" value="EF_HAND_2"/>
    <property type="match status" value="1"/>
</dbReference>
<dbReference type="GO" id="GO:0005509">
    <property type="term" value="F:calcium ion binding"/>
    <property type="evidence" value="ECO:0007669"/>
    <property type="project" value="InterPro"/>
</dbReference>
<gene>
    <name evidence="7" type="ORF">DFA_07402</name>
</gene>
<proteinExistence type="inferred from homology"/>
<evidence type="ECO:0000256" key="4">
    <source>
        <dbReference type="ARBA" id="ARBA00023242"/>
    </source>
</evidence>
<feature type="region of interest" description="Disordered" evidence="5">
    <location>
        <begin position="182"/>
        <end position="202"/>
    </location>
</feature>
<dbReference type="GO" id="GO:0030688">
    <property type="term" value="C:preribosome, small subunit precursor"/>
    <property type="evidence" value="ECO:0007669"/>
    <property type="project" value="InterPro"/>
</dbReference>
<dbReference type="KEGG" id="dfa:DFA_07402"/>
<name>F4PWB5_CACFS</name>
<dbReference type="PANTHER" id="PTHR13026:SF0">
    <property type="entry name" value="RIBOSOMAL RNA PROCESSING 1B"/>
    <property type="match status" value="1"/>
</dbReference>
<dbReference type="Pfam" id="PF05997">
    <property type="entry name" value="Nop52"/>
    <property type="match status" value="1"/>
</dbReference>
<comment type="subcellular location">
    <subcellularLocation>
        <location evidence="1">Nucleus</location>
    </subcellularLocation>
</comment>
<feature type="compositionally biased region" description="Acidic residues" evidence="5">
    <location>
        <begin position="439"/>
        <end position="457"/>
    </location>
</feature>
<feature type="region of interest" description="Disordered" evidence="5">
    <location>
        <begin position="386"/>
        <end position="498"/>
    </location>
</feature>
<dbReference type="RefSeq" id="XP_004367262.1">
    <property type="nucleotide sequence ID" value="XM_004367205.1"/>
</dbReference>
<evidence type="ECO:0000313" key="7">
    <source>
        <dbReference type="EMBL" id="EGG20279.1"/>
    </source>
</evidence>
<dbReference type="PANTHER" id="PTHR13026">
    <property type="entry name" value="NNP-1 PROTEIN NOVEL NUCLEAR PROTEIN 1 NOP52"/>
    <property type="match status" value="1"/>
</dbReference>
<keyword evidence="3" id="KW-0698">rRNA processing</keyword>
<comment type="similarity">
    <text evidence="2">Belongs to the RRP1 family.</text>
</comment>